<evidence type="ECO:0000256" key="1">
    <source>
        <dbReference type="SAM" id="MobiDB-lite"/>
    </source>
</evidence>
<feature type="region of interest" description="Disordered" evidence="1">
    <location>
        <begin position="75"/>
        <end position="119"/>
    </location>
</feature>
<name>A0A0S1MKI3_PHAPC</name>
<keyword evidence="2" id="KW-0472">Membrane</keyword>
<dbReference type="AlphaFoldDB" id="A0A0S1MKI3"/>
<organism evidence="3">
    <name type="scientific">Phakopsora pachyrhizi</name>
    <name type="common">Asian soybean rust disease fungus</name>
    <dbReference type="NCBI Taxonomy" id="170000"/>
    <lineage>
        <taxon>Eukaryota</taxon>
        <taxon>Fungi</taxon>
        <taxon>Dikarya</taxon>
        <taxon>Basidiomycota</taxon>
        <taxon>Pucciniomycotina</taxon>
        <taxon>Pucciniomycetes</taxon>
        <taxon>Pucciniales</taxon>
        <taxon>Phakopsoraceae</taxon>
        <taxon>Phakopsora</taxon>
    </lineage>
</organism>
<proteinExistence type="evidence at transcript level"/>
<protein>
    <submittedName>
        <fullName evidence="3">Uncharacterized protein</fullName>
    </submittedName>
</protein>
<sequence>MDWSLLPIYISVAIPFLIILKYIFSTYFSRQDDRRKKLFEQGIGRGVDGFQTSVRKVSVPIEIIERIRRGEDVSAEEITRATQQQQNIGTTTSHEKSKGIDQDWLPNSSLNQKSSRRKK</sequence>
<keyword evidence="2" id="KW-1133">Transmembrane helix</keyword>
<reference evidence="3" key="1">
    <citation type="submission" date="2015-07" db="EMBL/GenBank/DDBJ databases">
        <title>Elucidating the P. pachyrhizi secretome and potential effectors.</title>
        <authorList>
            <person name="de Carvalho M.C.C.G."/>
            <person name="Nascimento L.C."/>
            <person name="Darben L.M."/>
            <person name="Polizel-Podanosqui A.M."/>
            <person name="Lopes-Caitar V.S."/>
            <person name="Rocha C.S."/>
            <person name="Qi M."/>
            <person name="Carazolle M."/>
            <person name="Kuwahara M.K."/>
            <person name="Pereira G.A.G."/>
            <person name="Abdelnoor R.V."/>
            <person name="Whitham S.A."/>
            <person name="Marcelino-Guimaraes F.C."/>
        </authorList>
    </citation>
    <scope>NUCLEOTIDE SEQUENCE</scope>
</reference>
<evidence type="ECO:0000313" key="3">
    <source>
        <dbReference type="EMBL" id="ALL41367.1"/>
    </source>
</evidence>
<dbReference type="EMBL" id="KT247278">
    <property type="protein sequence ID" value="ALL41367.1"/>
    <property type="molecule type" value="mRNA"/>
</dbReference>
<feature type="compositionally biased region" description="Polar residues" evidence="1">
    <location>
        <begin position="80"/>
        <end position="92"/>
    </location>
</feature>
<accession>A0A0S1MKI3</accession>
<evidence type="ECO:0000256" key="2">
    <source>
        <dbReference type="SAM" id="Phobius"/>
    </source>
</evidence>
<feature type="transmembrane region" description="Helical" evidence="2">
    <location>
        <begin position="6"/>
        <end position="28"/>
    </location>
</feature>
<keyword evidence="2" id="KW-0812">Transmembrane</keyword>